<organism evidence="1 2">
    <name type="scientific">Nocardia ignorata</name>
    <dbReference type="NCBI Taxonomy" id="145285"/>
    <lineage>
        <taxon>Bacteria</taxon>
        <taxon>Bacillati</taxon>
        <taxon>Actinomycetota</taxon>
        <taxon>Actinomycetes</taxon>
        <taxon>Mycobacteriales</taxon>
        <taxon>Nocardiaceae</taxon>
        <taxon>Nocardia</taxon>
    </lineage>
</organism>
<dbReference type="EMBL" id="SNXK01000019">
    <property type="protein sequence ID" value="TDP28053.1"/>
    <property type="molecule type" value="Genomic_DNA"/>
</dbReference>
<sequence>METTPDWDEELEQDIGLPAFAAPLAGRVINICDECAADRGPHELTDLAYTIAESGRHGA</sequence>
<protein>
    <submittedName>
        <fullName evidence="1">Uncharacterized protein</fullName>
    </submittedName>
</protein>
<name>A0A4R6NWS8_NOCIG</name>
<gene>
    <name evidence="1" type="ORF">DFR75_11920</name>
</gene>
<accession>A0A4R6NWS8</accession>
<keyword evidence="2" id="KW-1185">Reference proteome</keyword>
<proteinExistence type="predicted"/>
<reference evidence="1 2" key="1">
    <citation type="submission" date="2019-03" db="EMBL/GenBank/DDBJ databases">
        <title>Genomic Encyclopedia of Type Strains, Phase IV (KMG-IV): sequencing the most valuable type-strain genomes for metagenomic binning, comparative biology and taxonomic classification.</title>
        <authorList>
            <person name="Goeker M."/>
        </authorList>
    </citation>
    <scope>NUCLEOTIDE SEQUENCE [LARGE SCALE GENOMIC DNA]</scope>
    <source>
        <strain evidence="1 2">DSM 44496</strain>
    </source>
</reference>
<comment type="caution">
    <text evidence="1">The sequence shown here is derived from an EMBL/GenBank/DDBJ whole genome shotgun (WGS) entry which is preliminary data.</text>
</comment>
<dbReference type="Proteomes" id="UP000295087">
    <property type="component" value="Unassembled WGS sequence"/>
</dbReference>
<evidence type="ECO:0000313" key="2">
    <source>
        <dbReference type="Proteomes" id="UP000295087"/>
    </source>
</evidence>
<dbReference type="AlphaFoldDB" id="A0A4R6NWS8"/>
<evidence type="ECO:0000313" key="1">
    <source>
        <dbReference type="EMBL" id="TDP28053.1"/>
    </source>
</evidence>